<evidence type="ECO:0000313" key="3">
    <source>
        <dbReference type="EMBL" id="BBB00659.1"/>
    </source>
</evidence>
<proteinExistence type="predicted"/>
<dbReference type="EMBL" id="AP018365">
    <property type="protein sequence ID" value="BBB00606.1"/>
    <property type="molecule type" value="Genomic_DNA"/>
</dbReference>
<accession>A0A7U3UXJ7</accession>
<feature type="domain" description="HTH cro/C1-type" evidence="1">
    <location>
        <begin position="8"/>
        <end position="63"/>
    </location>
</feature>
<evidence type="ECO:0000259" key="1">
    <source>
        <dbReference type="PROSITE" id="PS50943"/>
    </source>
</evidence>
<keyword evidence="4" id="KW-1185">Reference proteome</keyword>
<dbReference type="AlphaFoldDB" id="A0A7U3UXJ7"/>
<dbReference type="CDD" id="cd00093">
    <property type="entry name" value="HTH_XRE"/>
    <property type="match status" value="1"/>
</dbReference>
<dbReference type="InterPro" id="IPR010982">
    <property type="entry name" value="Lambda_DNA-bd_dom_sf"/>
</dbReference>
<name>A0A7U3UXJ7_9ACTN</name>
<organism evidence="3 4">
    <name type="scientific">Actinacidiphila reveromycinica</name>
    <dbReference type="NCBI Taxonomy" id="659352"/>
    <lineage>
        <taxon>Bacteria</taxon>
        <taxon>Bacillati</taxon>
        <taxon>Actinomycetota</taxon>
        <taxon>Actinomycetes</taxon>
        <taxon>Kitasatosporales</taxon>
        <taxon>Streptomycetaceae</taxon>
        <taxon>Actinacidiphila</taxon>
    </lineage>
</organism>
<dbReference type="InterPro" id="IPR001387">
    <property type="entry name" value="Cro/C1-type_HTH"/>
</dbReference>
<reference evidence="3 4" key="3">
    <citation type="journal article" date="2011" name="Nat. Chem. Biol.">
        <title>Reveromycin A biosynthesis uses RevG and RevJ for stereospecific spiroacetal formation.</title>
        <authorList>
            <person name="Takahashi S."/>
            <person name="Toyoda A."/>
            <person name="Sekiyama Y."/>
            <person name="Takagi H."/>
            <person name="Nogawa T."/>
            <person name="Uramoto M."/>
            <person name="Suzuki R."/>
            <person name="Koshino H."/>
            <person name="Kumano T."/>
            <person name="Panthee S."/>
            <person name="Dairi T."/>
            <person name="Ishikawa J."/>
            <person name="Ikeda H."/>
            <person name="Sakaki Y."/>
            <person name="Osada H."/>
        </authorList>
    </citation>
    <scope>NUCLEOTIDE SEQUENCE [LARGE SCALE GENOMIC DNA]</scope>
    <source>
        <strain evidence="3 4">SN-593</strain>
    </source>
</reference>
<dbReference type="KEGG" id="arev:RVR_7743"/>
<dbReference type="GO" id="GO:0003677">
    <property type="term" value="F:DNA binding"/>
    <property type="evidence" value="ECO:0007669"/>
    <property type="project" value="InterPro"/>
</dbReference>
<evidence type="ECO:0000313" key="4">
    <source>
        <dbReference type="Proteomes" id="UP000595703"/>
    </source>
</evidence>
<reference evidence="3 4" key="2">
    <citation type="journal article" date="2011" name="J. Antibiot.">
        <title>Furaquinocins I and J: novel polyketide isoprenoid hybrid compounds from Streptomyces reveromyceticus SN-593.</title>
        <authorList>
            <person name="Panthee S."/>
            <person name="Takahashi S."/>
            <person name="Takagi H."/>
            <person name="Nogawa T."/>
            <person name="Oowada E."/>
            <person name="Uramoto M."/>
            <person name="Osada H."/>
        </authorList>
    </citation>
    <scope>NUCLEOTIDE SEQUENCE [LARGE SCALE GENOMIC DNA]</scope>
    <source>
        <strain evidence="3 4">SN-593</strain>
    </source>
</reference>
<dbReference type="Gene3D" id="1.10.260.40">
    <property type="entry name" value="lambda repressor-like DNA-binding domains"/>
    <property type="match status" value="1"/>
</dbReference>
<reference evidence="3 4" key="4">
    <citation type="journal article" date="2020" name="Sci. Rep.">
        <title>beta-carboline chemical signals induce reveromycin production through a LuxR family regulator in Streptomyces sp. SN-593.</title>
        <authorList>
            <person name="Panthee S."/>
            <person name="Kito N."/>
            <person name="Hayashi T."/>
            <person name="Shimizu T."/>
            <person name="Ishikawa J."/>
            <person name="Hamamoto H."/>
            <person name="Osada H."/>
            <person name="Takahashi S."/>
        </authorList>
    </citation>
    <scope>NUCLEOTIDE SEQUENCE [LARGE SCALE GENOMIC DNA]</scope>
    <source>
        <strain evidence="3 4">SN-593</strain>
    </source>
</reference>
<gene>
    <name evidence="3" type="ORF">RVR_10605</name>
    <name evidence="2" type="ORF">RVR_7743</name>
</gene>
<evidence type="ECO:0000313" key="2">
    <source>
        <dbReference type="EMBL" id="BBB00606.1"/>
    </source>
</evidence>
<dbReference type="SUPFAM" id="SSF47413">
    <property type="entry name" value="lambda repressor-like DNA-binding domains"/>
    <property type="match status" value="1"/>
</dbReference>
<dbReference type="SMART" id="SM00530">
    <property type="entry name" value="HTH_XRE"/>
    <property type="match status" value="1"/>
</dbReference>
<reference evidence="3 4" key="1">
    <citation type="journal article" date="2010" name="J. Bacteriol.">
        <title>Biochemical characterization of a novel indole prenyltransferase from Streptomyces sp. SN-593.</title>
        <authorList>
            <person name="Takahashi S."/>
            <person name="Takagi H."/>
            <person name="Toyoda A."/>
            <person name="Uramoto M."/>
            <person name="Nogawa T."/>
            <person name="Ueki M."/>
            <person name="Sakaki Y."/>
            <person name="Osada H."/>
        </authorList>
    </citation>
    <scope>NUCLEOTIDE SEQUENCE [LARGE SCALE GENOMIC DNA]</scope>
    <source>
        <strain evidence="3 4">SN-593</strain>
    </source>
</reference>
<dbReference type="EMBL" id="AP018365">
    <property type="protein sequence ID" value="BBB00659.1"/>
    <property type="molecule type" value="Genomic_DNA"/>
</dbReference>
<dbReference type="KEGG" id="arev:RVR_10605"/>
<sequence>MGHLTGRLEQILADRQLTERQAAARCGMPYESFRKVLRGLSARPRDATLERIAEGLGVPADVLFRERARDSGELLSAPPVEDITTSEALQIAIARVEEIPADELEAVRRQAEELLRSIQRGANE</sequence>
<dbReference type="Proteomes" id="UP000595703">
    <property type="component" value="Chromosome"/>
</dbReference>
<dbReference type="PROSITE" id="PS50943">
    <property type="entry name" value="HTH_CROC1"/>
    <property type="match status" value="1"/>
</dbReference>
<protein>
    <recommendedName>
        <fullName evidence="1">HTH cro/C1-type domain-containing protein</fullName>
    </recommendedName>
</protein>